<evidence type="ECO:0000313" key="5">
    <source>
        <dbReference type="EMBL" id="MFD0625380.1"/>
    </source>
</evidence>
<comment type="caution">
    <text evidence="5">The sequence shown here is derived from an EMBL/GenBank/DDBJ whole genome shotgun (WGS) entry which is preliminary data.</text>
</comment>
<dbReference type="Proteomes" id="UP001596915">
    <property type="component" value="Unassembled WGS sequence"/>
</dbReference>
<accession>A0ABW2WZH6</accession>
<evidence type="ECO:0000256" key="2">
    <source>
        <dbReference type="SAM" id="Phobius"/>
    </source>
</evidence>
<dbReference type="Gene3D" id="2.60.40.10">
    <property type="entry name" value="Immunoglobulins"/>
    <property type="match status" value="1"/>
</dbReference>
<reference evidence="6" key="1">
    <citation type="journal article" date="2019" name="Int. J. Syst. Evol. Microbiol.">
        <title>The Global Catalogue of Microorganisms (GCM) 10K type strain sequencing project: providing services to taxonomists for standard genome sequencing and annotation.</title>
        <authorList>
            <consortium name="The Broad Institute Genomics Platform"/>
            <consortium name="The Broad Institute Genome Sequencing Center for Infectious Disease"/>
            <person name="Wu L."/>
            <person name="Ma J."/>
        </authorList>
    </citation>
    <scope>NUCLEOTIDE SEQUENCE [LARGE SCALE GENOMIC DNA]</scope>
    <source>
        <strain evidence="6">JCM 12607</strain>
    </source>
</reference>
<protein>
    <submittedName>
        <fullName evidence="5">Ig-like domain-containing protein</fullName>
    </submittedName>
</protein>
<feature type="region of interest" description="Disordered" evidence="1">
    <location>
        <begin position="374"/>
        <end position="419"/>
    </location>
</feature>
<feature type="compositionally biased region" description="Gly residues" evidence="1">
    <location>
        <begin position="395"/>
        <end position="416"/>
    </location>
</feature>
<sequence>MRHLAPPRTPAALLLCCSLLLAAAAAVLALAPTARAEDALGRLTLPVTSGKTTDNPAFPRVSTDGACPAENAQQVSLVLAKPAGGTGTLGKTAVGAPFDQGPFSADIPAGKSLESLLRSWIPTGSLDGTYDIRLMCRDAGNVGGKYFPAKIQVTGDSWAVQEAAATTTALTATPEATAPAGTAITLKAAVTPPAAAGKVAFLDGTTELGRADVASGAAELSTKTLERGAHTLTAKFLPADSAAYAESVSAAVPYTVTEAGSSPSPDPSDTGSPTPGTPADLDVTDADGKALEVNPTLTAGQKVLITARGYTRSAKVKVTLADSEAVLPDATANAEGTVSAYAFTVPAKTEDGSYTLTLAEPGTDGHSVEFLFAIGDAPGPDPSPSDPADTDDGGTTDGADGGNGGTATGGSGGGDTATGPLASTGTSALALGATALALCGLGTAFVMHTRRKGLLRF</sequence>
<evidence type="ECO:0000256" key="3">
    <source>
        <dbReference type="SAM" id="SignalP"/>
    </source>
</evidence>
<keyword evidence="2" id="KW-1133">Transmembrane helix</keyword>
<feature type="transmembrane region" description="Helical" evidence="2">
    <location>
        <begin position="428"/>
        <end position="447"/>
    </location>
</feature>
<dbReference type="InterPro" id="IPR032109">
    <property type="entry name" value="Big_3_5"/>
</dbReference>
<keyword evidence="2" id="KW-0472">Membrane</keyword>
<dbReference type="Pfam" id="PF16640">
    <property type="entry name" value="Big_3_5"/>
    <property type="match status" value="1"/>
</dbReference>
<feature type="chain" id="PRO_5046990520" evidence="3">
    <location>
        <begin position="37"/>
        <end position="457"/>
    </location>
</feature>
<feature type="compositionally biased region" description="Low complexity" evidence="1">
    <location>
        <begin position="259"/>
        <end position="280"/>
    </location>
</feature>
<feature type="domain" description="Bacterial Ig-like" evidence="4">
    <location>
        <begin position="171"/>
        <end position="257"/>
    </location>
</feature>
<evidence type="ECO:0000313" key="6">
    <source>
        <dbReference type="Proteomes" id="UP001596915"/>
    </source>
</evidence>
<proteinExistence type="predicted"/>
<feature type="region of interest" description="Disordered" evidence="1">
    <location>
        <begin position="256"/>
        <end position="284"/>
    </location>
</feature>
<evidence type="ECO:0000256" key="1">
    <source>
        <dbReference type="SAM" id="MobiDB-lite"/>
    </source>
</evidence>
<dbReference type="InterPro" id="IPR013783">
    <property type="entry name" value="Ig-like_fold"/>
</dbReference>
<dbReference type="EMBL" id="JBHTGL010000008">
    <property type="protein sequence ID" value="MFD0625380.1"/>
    <property type="molecule type" value="Genomic_DNA"/>
</dbReference>
<feature type="signal peptide" evidence="3">
    <location>
        <begin position="1"/>
        <end position="36"/>
    </location>
</feature>
<name>A0ABW2WZH6_9ACTN</name>
<keyword evidence="3" id="KW-0732">Signal</keyword>
<organism evidence="5 6">
    <name type="scientific">Streptomyces sanglieri</name>
    <dbReference type="NCBI Taxonomy" id="193460"/>
    <lineage>
        <taxon>Bacteria</taxon>
        <taxon>Bacillati</taxon>
        <taxon>Actinomycetota</taxon>
        <taxon>Actinomycetes</taxon>
        <taxon>Kitasatosporales</taxon>
        <taxon>Streptomycetaceae</taxon>
        <taxon>Streptomyces</taxon>
    </lineage>
</organism>
<keyword evidence="6" id="KW-1185">Reference proteome</keyword>
<gene>
    <name evidence="5" type="ORF">ACFQ2K_24130</name>
</gene>
<evidence type="ECO:0000259" key="4">
    <source>
        <dbReference type="Pfam" id="PF16640"/>
    </source>
</evidence>
<keyword evidence="2" id="KW-0812">Transmembrane</keyword>